<sequence length="131" mass="13812">MFRRGYTANAPPTAEGAVQIAMEELPITLQGARVLVIGYGRVGRLVAHRFAAMGAKVSVAARKFSDLAWAEAMGYGVEQTGALVGWLCAYDLVVNTVPARVLSEKELRDLKPGCLVMDLASKPGGAGMGFG</sequence>
<dbReference type="AlphaFoldDB" id="A0A212KCA7"/>
<dbReference type="Pfam" id="PF02826">
    <property type="entry name" value="2-Hacid_dh_C"/>
    <property type="match status" value="1"/>
</dbReference>
<dbReference type="Gene3D" id="3.40.50.720">
    <property type="entry name" value="NAD(P)-binding Rossmann-like Domain"/>
    <property type="match status" value="1"/>
</dbReference>
<evidence type="ECO:0000313" key="2">
    <source>
        <dbReference type="EMBL" id="SBW09155.1"/>
    </source>
</evidence>
<dbReference type="InterPro" id="IPR036291">
    <property type="entry name" value="NAD(P)-bd_dom_sf"/>
</dbReference>
<proteinExistence type="predicted"/>
<gene>
    <name evidence="2" type="ORF">KL86CLO1_12591</name>
</gene>
<dbReference type="EMBL" id="FLUN01000001">
    <property type="protein sequence ID" value="SBW09155.1"/>
    <property type="molecule type" value="Genomic_DNA"/>
</dbReference>
<dbReference type="SUPFAM" id="SSF51735">
    <property type="entry name" value="NAD(P)-binding Rossmann-fold domains"/>
    <property type="match status" value="1"/>
</dbReference>
<dbReference type="InterPro" id="IPR006140">
    <property type="entry name" value="D-isomer_DH_NAD-bd"/>
</dbReference>
<name>A0A212KCA7_9FIRM</name>
<dbReference type="GO" id="GO:0051287">
    <property type="term" value="F:NAD binding"/>
    <property type="evidence" value="ECO:0007669"/>
    <property type="project" value="InterPro"/>
</dbReference>
<evidence type="ECO:0000259" key="1">
    <source>
        <dbReference type="Pfam" id="PF02826"/>
    </source>
</evidence>
<organism evidence="2">
    <name type="scientific">uncultured Eubacteriales bacterium</name>
    <dbReference type="NCBI Taxonomy" id="172733"/>
    <lineage>
        <taxon>Bacteria</taxon>
        <taxon>Bacillati</taxon>
        <taxon>Bacillota</taxon>
        <taxon>Clostridia</taxon>
        <taxon>Eubacteriales</taxon>
        <taxon>environmental samples</taxon>
    </lineage>
</organism>
<reference evidence="2" key="1">
    <citation type="submission" date="2016-04" db="EMBL/GenBank/DDBJ databases">
        <authorList>
            <person name="Evans L.H."/>
            <person name="Alamgir A."/>
            <person name="Owens N."/>
            <person name="Weber N.D."/>
            <person name="Virtaneva K."/>
            <person name="Barbian K."/>
            <person name="Babar A."/>
            <person name="Rosenke K."/>
        </authorList>
    </citation>
    <scope>NUCLEOTIDE SEQUENCE</scope>
    <source>
        <strain evidence="2">86</strain>
    </source>
</reference>
<accession>A0A212KCA7</accession>
<feature type="domain" description="D-isomer specific 2-hydroxyacid dehydrogenase NAD-binding" evidence="1">
    <location>
        <begin position="25"/>
        <end position="117"/>
    </location>
</feature>
<protein>
    <submittedName>
        <fullName evidence="2">Dipicolinate synthase subunit A</fullName>
    </submittedName>
</protein>